<dbReference type="GO" id="GO:0003677">
    <property type="term" value="F:DNA binding"/>
    <property type="evidence" value="ECO:0007669"/>
    <property type="project" value="InterPro"/>
</dbReference>
<gene>
    <name evidence="2" type="ORF">ABRZ04_12925</name>
</gene>
<evidence type="ECO:0000259" key="1">
    <source>
        <dbReference type="Pfam" id="PF12835"/>
    </source>
</evidence>
<dbReference type="RefSeq" id="WP_368639720.1">
    <property type="nucleotide sequence ID" value="NZ_CP158254.1"/>
</dbReference>
<dbReference type="SUPFAM" id="SSF56349">
    <property type="entry name" value="DNA breaking-rejoining enzymes"/>
    <property type="match status" value="1"/>
</dbReference>
<dbReference type="InterPro" id="IPR024456">
    <property type="entry name" value="Integrase_catalytic_putative"/>
</dbReference>
<proteinExistence type="predicted"/>
<accession>A0AB39CYR9</accession>
<dbReference type="InterPro" id="IPR011010">
    <property type="entry name" value="DNA_brk_join_enz"/>
</dbReference>
<organism evidence="2">
    <name type="scientific">Castellaniella ginsengisoli</name>
    <dbReference type="NCBI Taxonomy" id="546114"/>
    <lineage>
        <taxon>Bacteria</taxon>
        <taxon>Pseudomonadati</taxon>
        <taxon>Pseudomonadota</taxon>
        <taxon>Betaproteobacteria</taxon>
        <taxon>Burkholderiales</taxon>
        <taxon>Alcaligenaceae</taxon>
        <taxon>Castellaniella</taxon>
    </lineage>
</organism>
<evidence type="ECO:0000313" key="2">
    <source>
        <dbReference type="EMBL" id="XDJ47188.1"/>
    </source>
</evidence>
<sequence>MSRNYGIGTRDIAHAGRMLLAAAAARGDCAFATVDVVSDRWQLFTQYAKGQGIGRMERVTPALVCGYGTRLAERVRSGEMSPAYAQNLVSAVNTVMRLVCAWRAVSPTKDCAIPFRTTVRKQMPASLDQTVFQAAVLDMQHRGLARQAAVASLARALGLRSMEASLLDARAALQQAQTYGCVHVVDGTKGGRARKVPVGQDRQHMALVTAAALQDGCQSMVPGRLTWIQWRNGGLRDGREILKRHGMTGYHDLRAAYACDRYEVLTRHAAPVCRQSLRPEDVDDLVARQAISQELGHDRVAVVAAYIGAR</sequence>
<feature type="domain" description="Integrase catalytic" evidence="1">
    <location>
        <begin position="126"/>
        <end position="260"/>
    </location>
</feature>
<dbReference type="Pfam" id="PF12835">
    <property type="entry name" value="Integrase_1"/>
    <property type="match status" value="1"/>
</dbReference>
<protein>
    <submittedName>
        <fullName evidence="2">Integrase domain-containing protein</fullName>
    </submittedName>
</protein>
<reference evidence="2" key="1">
    <citation type="submission" date="2024-05" db="EMBL/GenBank/DDBJ databases">
        <authorList>
            <person name="Luo Y.-C."/>
            <person name="Nicholds J."/>
            <person name="Mortimer T."/>
            <person name="Maboni G."/>
        </authorList>
    </citation>
    <scope>NUCLEOTIDE SEQUENCE</scope>
    <source>
        <strain evidence="2">151836</strain>
    </source>
</reference>
<dbReference type="AlphaFoldDB" id="A0AB39CYR9"/>
<name>A0AB39CYR9_9BURK</name>
<dbReference type="EMBL" id="CP158254">
    <property type="protein sequence ID" value="XDJ47188.1"/>
    <property type="molecule type" value="Genomic_DNA"/>
</dbReference>